<dbReference type="Pfam" id="PF13855">
    <property type="entry name" value="LRR_8"/>
    <property type="match status" value="1"/>
</dbReference>
<keyword evidence="4" id="KW-0472">Membrane</keyword>
<dbReference type="AlphaFoldDB" id="W5JEV9"/>
<evidence type="ECO:0000256" key="2">
    <source>
        <dbReference type="ARBA" id="ARBA00022729"/>
    </source>
</evidence>
<dbReference type="FunCoup" id="W5JEV9">
    <property type="interactions" value="2"/>
</dbReference>
<evidence type="ECO:0000313" key="8">
    <source>
        <dbReference type="Proteomes" id="UP000000673"/>
    </source>
</evidence>
<evidence type="ECO:0000313" key="7">
    <source>
        <dbReference type="EnsemblMetazoa" id="ADAC006984-PA"/>
    </source>
</evidence>
<organism evidence="6">
    <name type="scientific">Anopheles darlingi</name>
    <name type="common">Mosquito</name>
    <dbReference type="NCBI Taxonomy" id="43151"/>
    <lineage>
        <taxon>Eukaryota</taxon>
        <taxon>Metazoa</taxon>
        <taxon>Ecdysozoa</taxon>
        <taxon>Arthropoda</taxon>
        <taxon>Hexapoda</taxon>
        <taxon>Insecta</taxon>
        <taxon>Pterygota</taxon>
        <taxon>Neoptera</taxon>
        <taxon>Endopterygota</taxon>
        <taxon>Diptera</taxon>
        <taxon>Nematocera</taxon>
        <taxon>Culicoidea</taxon>
        <taxon>Culicidae</taxon>
        <taxon>Anophelinae</taxon>
        <taxon>Anopheles</taxon>
    </lineage>
</organism>
<reference evidence="6 8" key="1">
    <citation type="journal article" date="2010" name="BMC Genomics">
        <title>Combination of measures distinguishes pre-miRNAs from other stem-loops in the genome of the newly sequenced Anopheles darlingi.</title>
        <authorList>
            <person name="Mendes N.D."/>
            <person name="Freitas A.T."/>
            <person name="Vasconcelos A.T."/>
            <person name="Sagot M.F."/>
        </authorList>
    </citation>
    <scope>NUCLEOTIDE SEQUENCE</scope>
</reference>
<reference evidence="7" key="4">
    <citation type="submission" date="2015-06" db="UniProtKB">
        <authorList>
            <consortium name="EnsemblMetazoa"/>
        </authorList>
    </citation>
    <scope>IDENTIFICATION</scope>
</reference>
<dbReference type="eggNOG" id="KOG0619">
    <property type="taxonomic scope" value="Eukaryota"/>
</dbReference>
<feature type="chain" id="PRO_5010155293" evidence="5">
    <location>
        <begin position="26"/>
        <end position="502"/>
    </location>
</feature>
<dbReference type="PANTHER" id="PTHR24373">
    <property type="entry name" value="SLIT RELATED LEUCINE-RICH REPEAT NEURONAL PROTEIN"/>
    <property type="match status" value="1"/>
</dbReference>
<proteinExistence type="predicted"/>
<dbReference type="VEuPathDB" id="VectorBase:ADAC006984"/>
<name>W5JEV9_ANODA</name>
<evidence type="ECO:0000256" key="1">
    <source>
        <dbReference type="ARBA" id="ARBA00022614"/>
    </source>
</evidence>
<dbReference type="Gene3D" id="3.80.10.10">
    <property type="entry name" value="Ribonuclease Inhibitor"/>
    <property type="match status" value="2"/>
</dbReference>
<dbReference type="InterPro" id="IPR003591">
    <property type="entry name" value="Leu-rich_rpt_typical-subtyp"/>
</dbReference>
<dbReference type="STRING" id="43151.W5JEV9"/>
<sequence length="502" mass="55693">MWTKGLARSVVTLCLLLSICGNSWCDEEAVAAAAAGVEEVDHQTQSLPTPVSHLCNFTKPLLDPTESEDDGYCICNTHNGQPWGIPVVEINCRNRLLAHVFVPGVVEQLPQGTVRLDLSHRTLTDVPWLAGSSLHYLHLDHNAITTVPDKVFANLSSLLELHLSGNRIEVLTTDALAGLAMLKLLDLSHNRLRAIELNAFSVSIHLERLVLSNNTALGEFFNRTGESDLFLRLGVTTRLSTIELERCNLTDISLTSGAGLERAFLGHNRFQQLTQLPKQLTYLDVSGTPIRSLPPKFLPYLLHLDTLIMQDMPTLTTLEAYSLYGLPRMTYLNLQGSRNLTTIDGHLFGQNVVRNETTDAGLKRLVLAGTSIRTLNDSLQMAFESLRVLDLRGAPLYCDCKLRWLREMRNLTTTGMCVKPSSLRRAPFGLVQPHQYECRSEQSWVYTVFNVILGVLLVVGVGVGIYLIVRAVRPGPQVVLRRVGETSPYARVTIEPNSAENL</sequence>
<dbReference type="InterPro" id="IPR032675">
    <property type="entry name" value="LRR_dom_sf"/>
</dbReference>
<reference evidence="6" key="2">
    <citation type="submission" date="2010-05" db="EMBL/GenBank/DDBJ databases">
        <authorList>
            <person name="Almeida L.G."/>
            <person name="Nicolas M.F."/>
            <person name="Souza R.C."/>
            <person name="Vasconcelos A.T.R."/>
        </authorList>
    </citation>
    <scope>NUCLEOTIDE SEQUENCE</scope>
</reference>
<dbReference type="SUPFAM" id="SSF52058">
    <property type="entry name" value="L domain-like"/>
    <property type="match status" value="1"/>
</dbReference>
<dbReference type="InterPro" id="IPR050328">
    <property type="entry name" value="Dev_Immune_Receptor"/>
</dbReference>
<evidence type="ECO:0000256" key="4">
    <source>
        <dbReference type="SAM" id="Phobius"/>
    </source>
</evidence>
<dbReference type="EMBL" id="ADMH02001702">
    <property type="protein sequence ID" value="ETN61359.1"/>
    <property type="molecule type" value="Genomic_DNA"/>
</dbReference>
<dbReference type="SMART" id="SM00369">
    <property type="entry name" value="LRR_TYP"/>
    <property type="match status" value="3"/>
</dbReference>
<keyword evidence="4" id="KW-1133">Transmembrane helix</keyword>
<evidence type="ECO:0000313" key="6">
    <source>
        <dbReference type="EMBL" id="ETN61359.1"/>
    </source>
</evidence>
<dbReference type="HOGENOM" id="CLU_046336_0_0_1"/>
<dbReference type="PANTHER" id="PTHR24373:SF275">
    <property type="entry name" value="TIR DOMAIN-CONTAINING PROTEIN"/>
    <property type="match status" value="1"/>
</dbReference>
<feature type="transmembrane region" description="Helical" evidence="4">
    <location>
        <begin position="444"/>
        <end position="469"/>
    </location>
</feature>
<keyword evidence="8" id="KW-1185">Reference proteome</keyword>
<keyword evidence="4 6" id="KW-0812">Transmembrane</keyword>
<keyword evidence="1" id="KW-0433">Leucine-rich repeat</keyword>
<gene>
    <name evidence="6" type="ORF">AND_006984</name>
</gene>
<keyword evidence="2 5" id="KW-0732">Signal</keyword>
<dbReference type="InterPro" id="IPR001611">
    <property type="entry name" value="Leu-rich_rpt"/>
</dbReference>
<dbReference type="EnsemblMetazoa" id="ADAC006984-RA">
    <property type="protein sequence ID" value="ADAC006984-PA"/>
    <property type="gene ID" value="ADAC006984"/>
</dbReference>
<dbReference type="Proteomes" id="UP000000673">
    <property type="component" value="Unassembled WGS sequence"/>
</dbReference>
<evidence type="ECO:0000256" key="5">
    <source>
        <dbReference type="SAM" id="SignalP"/>
    </source>
</evidence>
<accession>W5JEV9</accession>
<dbReference type="PROSITE" id="PS51450">
    <property type="entry name" value="LRR"/>
    <property type="match status" value="1"/>
</dbReference>
<dbReference type="VEuPathDB" id="VectorBase:ADAR2_008183"/>
<keyword evidence="3" id="KW-0677">Repeat</keyword>
<evidence type="ECO:0000256" key="3">
    <source>
        <dbReference type="ARBA" id="ARBA00022737"/>
    </source>
</evidence>
<protein>
    <submittedName>
        <fullName evidence="6">Leucine-rich transmembrane protein</fullName>
    </submittedName>
</protein>
<dbReference type="OMA" id="TIEPNRQ"/>
<reference evidence="6" key="3">
    <citation type="journal article" date="2013" name="Nucleic Acids Res.">
        <title>The genome of Anopheles darlingi, the main neotropical malaria vector.</title>
        <authorList>
            <person name="Marinotti O."/>
            <person name="Cerqueira G.C."/>
            <person name="de Almeida L.G."/>
            <person name="Ferro M.I."/>
            <person name="Loreto E.L."/>
            <person name="Zaha A."/>
            <person name="Teixeira S.M."/>
            <person name="Wespiser A.R."/>
            <person name="Almeida E Silva A."/>
            <person name="Schlindwein A.D."/>
            <person name="Pacheco A.C."/>
            <person name="Silva A.L."/>
            <person name="Graveley B.R."/>
            <person name="Walenz B.P."/>
            <person name="Lima Bde A."/>
            <person name="Ribeiro C.A."/>
            <person name="Nunes-Silva C.G."/>
            <person name="de Carvalho C.R."/>
            <person name="Soares C.M."/>
            <person name="de Menezes C.B."/>
            <person name="Matiolli C."/>
            <person name="Caffrey D."/>
            <person name="Araujo D.A."/>
            <person name="de Oliveira D.M."/>
            <person name="Golenbock D."/>
            <person name="Grisard E.C."/>
            <person name="Fantinatti-Garboggini F."/>
            <person name="de Carvalho F.M."/>
            <person name="Barcellos F.G."/>
            <person name="Prosdocimi F."/>
            <person name="May G."/>
            <person name="Azevedo Junior G.M."/>
            <person name="Guimaraes G.M."/>
            <person name="Goldman G.H."/>
            <person name="Padilha I.Q."/>
            <person name="Batista Jda S."/>
            <person name="Ferro J.A."/>
            <person name="Ribeiro J.M."/>
            <person name="Fietto J.L."/>
            <person name="Dabbas K.M."/>
            <person name="Cerdeira L."/>
            <person name="Agnez-Lima L.F."/>
            <person name="Brocchi M."/>
            <person name="de Carvalho M.O."/>
            <person name="Teixeira Mde M."/>
            <person name="Diniz Maia Mde M."/>
            <person name="Goldman M.H."/>
            <person name="Cruz Schneider M.P."/>
            <person name="Felipe M.S."/>
            <person name="Hungria M."/>
            <person name="Nicolas M.F."/>
            <person name="Pereira M."/>
            <person name="Montes M.A."/>
            <person name="Cantao M.E."/>
            <person name="Vincentz M."/>
            <person name="Rafael M.S."/>
            <person name="Silverman N."/>
            <person name="Stoco P.H."/>
            <person name="Souza R.C."/>
            <person name="Vicentini R."/>
            <person name="Gazzinelli R.T."/>
            <person name="Neves Rde O."/>
            <person name="Silva R."/>
            <person name="Astolfi-Filho S."/>
            <person name="Maciel T.E."/>
            <person name="Urmenyi T.P."/>
            <person name="Tadei W.P."/>
            <person name="Camargo E.P."/>
            <person name="de Vasconcelos A.T."/>
        </authorList>
    </citation>
    <scope>NUCLEOTIDE SEQUENCE</scope>
</reference>
<feature type="signal peptide" evidence="5">
    <location>
        <begin position="1"/>
        <end position="25"/>
    </location>
</feature>